<dbReference type="InterPro" id="IPR016158">
    <property type="entry name" value="Cullin_homology"/>
</dbReference>
<dbReference type="Gene3D" id="3.30.230.130">
    <property type="entry name" value="Cullin, Chain C, Domain 2"/>
    <property type="match status" value="1"/>
</dbReference>
<dbReference type="SMART" id="SM00182">
    <property type="entry name" value="CULLIN"/>
    <property type="match status" value="1"/>
</dbReference>
<organism evidence="7 8">
    <name type="scientific">Rosa chinensis</name>
    <name type="common">China rose</name>
    <dbReference type="NCBI Taxonomy" id="74649"/>
    <lineage>
        <taxon>Eukaryota</taxon>
        <taxon>Viridiplantae</taxon>
        <taxon>Streptophyta</taxon>
        <taxon>Embryophyta</taxon>
        <taxon>Tracheophyta</taxon>
        <taxon>Spermatophyta</taxon>
        <taxon>Magnoliopsida</taxon>
        <taxon>eudicotyledons</taxon>
        <taxon>Gunneridae</taxon>
        <taxon>Pentapetalae</taxon>
        <taxon>rosids</taxon>
        <taxon>fabids</taxon>
        <taxon>Rosales</taxon>
        <taxon>Rosaceae</taxon>
        <taxon>Rosoideae</taxon>
        <taxon>Rosoideae incertae sedis</taxon>
        <taxon>Rosa</taxon>
    </lineage>
</organism>
<dbReference type="GO" id="GO:0006511">
    <property type="term" value="P:ubiquitin-dependent protein catabolic process"/>
    <property type="evidence" value="ECO:0007669"/>
    <property type="project" value="InterPro"/>
</dbReference>
<reference evidence="7 8" key="1">
    <citation type="journal article" date="2018" name="Nat. Genet.">
        <title>The Rosa genome provides new insights in the design of modern roses.</title>
        <authorList>
            <person name="Bendahmane M."/>
        </authorList>
    </citation>
    <scope>NUCLEOTIDE SEQUENCE [LARGE SCALE GENOMIC DNA]</scope>
    <source>
        <strain evidence="8">cv. Old Blush</strain>
    </source>
</reference>
<comment type="similarity">
    <text evidence="1 4 5">Belongs to the cullin family.</text>
</comment>
<dbReference type="InterPro" id="IPR036390">
    <property type="entry name" value="WH_DNA-bd_sf"/>
</dbReference>
<dbReference type="InterPro" id="IPR059120">
    <property type="entry name" value="Cullin-like_AB"/>
</dbReference>
<name>A0A2P6P8Q6_ROSCH</name>
<dbReference type="PROSITE" id="PS50069">
    <property type="entry name" value="CULLIN_2"/>
    <property type="match status" value="1"/>
</dbReference>
<dbReference type="GO" id="GO:0031625">
    <property type="term" value="F:ubiquitin protein ligase binding"/>
    <property type="evidence" value="ECO:0007669"/>
    <property type="project" value="InterPro"/>
</dbReference>
<gene>
    <name evidence="7" type="ORF">RchiOBHm_Chr7g0204511</name>
</gene>
<dbReference type="Proteomes" id="UP000238479">
    <property type="component" value="Chromosome 7"/>
</dbReference>
<dbReference type="Pfam" id="PF26557">
    <property type="entry name" value="Cullin_AB"/>
    <property type="match status" value="1"/>
</dbReference>
<comment type="caution">
    <text evidence="7">The sequence shown here is derived from an EMBL/GenBank/DDBJ whole genome shotgun (WGS) entry which is preliminary data.</text>
</comment>
<dbReference type="SUPFAM" id="SSF46785">
    <property type="entry name" value="Winged helix' DNA-binding domain"/>
    <property type="match status" value="1"/>
</dbReference>
<evidence type="ECO:0000259" key="6">
    <source>
        <dbReference type="PROSITE" id="PS50069"/>
    </source>
</evidence>
<keyword evidence="8" id="KW-1185">Reference proteome</keyword>
<dbReference type="InterPro" id="IPR036317">
    <property type="entry name" value="Cullin_homology_sf"/>
</dbReference>
<dbReference type="FunFam" id="1.10.10.10:FF:000503">
    <property type="entry name" value="Cullin-1"/>
    <property type="match status" value="1"/>
</dbReference>
<dbReference type="InterPro" id="IPR036388">
    <property type="entry name" value="WH-like_DNA-bd_sf"/>
</dbReference>
<accession>A0A2P6P8Q6</accession>
<evidence type="ECO:0000256" key="5">
    <source>
        <dbReference type="RuleBase" id="RU003829"/>
    </source>
</evidence>
<dbReference type="SUPFAM" id="SSF74788">
    <property type="entry name" value="Cullin repeat-like"/>
    <property type="match status" value="1"/>
</dbReference>
<proteinExistence type="inferred from homology"/>
<dbReference type="FunFam" id="1.20.1310.10:FF:000002">
    <property type="entry name" value="cullin-3 isoform X1"/>
    <property type="match status" value="1"/>
</dbReference>
<dbReference type="InterPro" id="IPR001373">
    <property type="entry name" value="Cullin_N"/>
</dbReference>
<dbReference type="AlphaFoldDB" id="A0A2P6P8Q6"/>
<dbReference type="STRING" id="74649.A0A2P6P8Q6"/>
<dbReference type="Pfam" id="PF10557">
    <property type="entry name" value="Cullin_Nedd8"/>
    <property type="match status" value="1"/>
</dbReference>
<keyword evidence="2" id="KW-1017">Isopeptide bond</keyword>
<evidence type="ECO:0000256" key="2">
    <source>
        <dbReference type="ARBA" id="ARBA00022499"/>
    </source>
</evidence>
<evidence type="ECO:0000256" key="3">
    <source>
        <dbReference type="ARBA" id="ARBA00022843"/>
    </source>
</evidence>
<feature type="domain" description="Cullin family profile" evidence="6">
    <location>
        <begin position="351"/>
        <end position="582"/>
    </location>
</feature>
<evidence type="ECO:0000256" key="4">
    <source>
        <dbReference type="PROSITE-ProRule" id="PRU00330"/>
    </source>
</evidence>
<dbReference type="Gramene" id="PRQ18306">
    <property type="protein sequence ID" value="PRQ18306"/>
    <property type="gene ID" value="RchiOBHm_Chr7g0204511"/>
</dbReference>
<evidence type="ECO:0000313" key="7">
    <source>
        <dbReference type="EMBL" id="PRQ18306.1"/>
    </source>
</evidence>
<protein>
    <submittedName>
        <fullName evidence="7">Putative cullin protein, neddylation</fullName>
    </submittedName>
</protein>
<dbReference type="InterPro" id="IPR045093">
    <property type="entry name" value="Cullin"/>
</dbReference>
<dbReference type="EMBL" id="PDCK01000045">
    <property type="protein sequence ID" value="PRQ18306.1"/>
    <property type="molecule type" value="Genomic_DNA"/>
</dbReference>
<sequence>MKRKQCPDIPVSSFETNDDIQFDEGWEIIMKGITKLKKMIAEGSEPLLTAEEFIKLYTVVYNMCIQRSDHFQPLYDKFKETCEDFYRVTVEYNSSMDQSEEFILRDLVKRWGCFKVMGYWLPRIFQYFDRHGRRLSKLNEVLGVYNFGDLVYRKVSSYATDAIIRLFDKERKGEEIDRELVKNTINVFVEIGILRQMDAYEEDFEAVMLKAAGEYYSPLALSWISEEYSDSDYMLKAEECLRIERERATHYLPSMRSQQKLVQRVQHVLFEPLLSKFKQKVTTHLIQDAAEKKASSDGACMLEQVLFRNLIKLHDEYKAYVNDCFKNYSPFLKVWKDAFMVFFNRSVGESSSADLLARFCDNLLRREESLMSEQEIEETVAKVVSTLLPCLSDKDLFAEFYRKRLARRLLFDRRLSKDHEERILTQMKEQCGAPFTSKMEGMVTDLTLSEDIQMRFQEYLQSNPTLNHLEMDLTVTVLTTGFWPSYKSFDVNIPAEMVRCAEVFKGFYEAKAKHRKLTWVYSLGSCNIVGKFEPKKVELVVSTYQVALLLLFNTAEKLSYSEIASGLNLDHDELVRILHSLSCAQYKILIKKPDTKTISPNDDFEFNSKFTHRRRKIKIPLPRVVEERKKVINHVCKDRRYAIDAAIVRIMKSRRVLDHQQLVADCVEQLKHIFKPDIKAIKKRVEDLITRDYLERDKQDFNLLKYLV</sequence>
<dbReference type="InterPro" id="IPR016159">
    <property type="entry name" value="Cullin_repeat-like_dom_sf"/>
</dbReference>
<keyword evidence="3" id="KW-0832">Ubl conjugation</keyword>
<dbReference type="InterPro" id="IPR019559">
    <property type="entry name" value="Cullin_neddylation_domain"/>
</dbReference>
<dbReference type="Gene3D" id="1.10.10.10">
    <property type="entry name" value="Winged helix-like DNA-binding domain superfamily/Winged helix DNA-binding domain"/>
    <property type="match status" value="1"/>
</dbReference>
<dbReference type="Pfam" id="PF00888">
    <property type="entry name" value="Cullin"/>
    <property type="match status" value="1"/>
</dbReference>
<evidence type="ECO:0000256" key="1">
    <source>
        <dbReference type="ARBA" id="ARBA00006019"/>
    </source>
</evidence>
<dbReference type="SMART" id="SM00884">
    <property type="entry name" value="Cullin_Nedd8"/>
    <property type="match status" value="1"/>
</dbReference>
<dbReference type="PANTHER" id="PTHR11932">
    <property type="entry name" value="CULLIN"/>
    <property type="match status" value="1"/>
</dbReference>
<dbReference type="Gene3D" id="1.20.1310.10">
    <property type="entry name" value="Cullin Repeats"/>
    <property type="match status" value="3"/>
</dbReference>
<dbReference type="SUPFAM" id="SSF75632">
    <property type="entry name" value="Cullin homology domain"/>
    <property type="match status" value="1"/>
</dbReference>
<evidence type="ECO:0000313" key="8">
    <source>
        <dbReference type="Proteomes" id="UP000238479"/>
    </source>
</evidence>